<evidence type="ECO:0000256" key="6">
    <source>
        <dbReference type="ARBA" id="ARBA00023146"/>
    </source>
</evidence>
<accession>A0A7V2SY90</accession>
<dbReference type="GO" id="GO:0006437">
    <property type="term" value="P:tyrosyl-tRNA aminoacylation"/>
    <property type="evidence" value="ECO:0007669"/>
    <property type="project" value="UniProtKB-UniRule"/>
</dbReference>
<dbReference type="Gene3D" id="3.40.50.620">
    <property type="entry name" value="HUPs"/>
    <property type="match status" value="1"/>
</dbReference>
<dbReference type="EC" id="6.1.1.1" evidence="1 8"/>
<dbReference type="GO" id="GO:0005524">
    <property type="term" value="F:ATP binding"/>
    <property type="evidence" value="ECO:0007669"/>
    <property type="project" value="UniProtKB-KW"/>
</dbReference>
<dbReference type="GO" id="GO:0004831">
    <property type="term" value="F:tyrosine-tRNA ligase activity"/>
    <property type="evidence" value="ECO:0007669"/>
    <property type="project" value="UniProtKB-UniRule"/>
</dbReference>
<gene>
    <name evidence="12" type="ORF">ENJ63_01010</name>
</gene>
<evidence type="ECO:0000313" key="12">
    <source>
        <dbReference type="EMBL" id="HFC46442.1"/>
    </source>
</evidence>
<dbReference type="PANTHER" id="PTHR11766:SF1">
    <property type="entry name" value="TYROSINE--TRNA LIGASE"/>
    <property type="match status" value="1"/>
</dbReference>
<dbReference type="SUPFAM" id="SSF55174">
    <property type="entry name" value="Alpha-L RNA-binding motif"/>
    <property type="match status" value="1"/>
</dbReference>
<dbReference type="InterPro" id="IPR002305">
    <property type="entry name" value="aa-tRNA-synth_Ic"/>
</dbReference>
<keyword evidence="3 10" id="KW-0547">Nucleotide-binding</keyword>
<dbReference type="AlphaFoldDB" id="A0A7V2SY90"/>
<keyword evidence="9" id="KW-0694">RNA-binding</keyword>
<dbReference type="EMBL" id="DRND01000088">
    <property type="protein sequence ID" value="HFC46442.1"/>
    <property type="molecule type" value="Genomic_DNA"/>
</dbReference>
<dbReference type="InterPro" id="IPR024088">
    <property type="entry name" value="Tyr-tRNA-ligase_bac-type"/>
</dbReference>
<evidence type="ECO:0000256" key="7">
    <source>
        <dbReference type="ARBA" id="ARBA00048248"/>
    </source>
</evidence>
<feature type="domain" description="RNA-binding S4" evidence="11">
    <location>
        <begin position="231"/>
        <end position="295"/>
    </location>
</feature>
<dbReference type="PRINTS" id="PR01040">
    <property type="entry name" value="TRNASYNTHTYR"/>
</dbReference>
<evidence type="ECO:0000259" key="11">
    <source>
        <dbReference type="SMART" id="SM00363"/>
    </source>
</evidence>
<dbReference type="SUPFAM" id="SSF52374">
    <property type="entry name" value="Nucleotidylyl transferase"/>
    <property type="match status" value="1"/>
</dbReference>
<dbReference type="CDD" id="cd00165">
    <property type="entry name" value="S4"/>
    <property type="match status" value="1"/>
</dbReference>
<dbReference type="GO" id="GO:0005829">
    <property type="term" value="C:cytosol"/>
    <property type="evidence" value="ECO:0007669"/>
    <property type="project" value="TreeGrafter"/>
</dbReference>
<dbReference type="Gene3D" id="1.10.240.10">
    <property type="entry name" value="Tyrosyl-Transfer RNA Synthetase"/>
    <property type="match status" value="1"/>
</dbReference>
<dbReference type="Pfam" id="PF00579">
    <property type="entry name" value="tRNA-synt_1b"/>
    <property type="match status" value="1"/>
</dbReference>
<dbReference type="Proteomes" id="UP000885797">
    <property type="component" value="Unassembled WGS sequence"/>
</dbReference>
<comment type="catalytic activity">
    <reaction evidence="7">
        <text>tRNA(Tyr) + L-tyrosine + ATP = L-tyrosyl-tRNA(Tyr) + AMP + diphosphate + H(+)</text>
        <dbReference type="Rhea" id="RHEA:10220"/>
        <dbReference type="Rhea" id="RHEA-COMP:9706"/>
        <dbReference type="Rhea" id="RHEA-COMP:9707"/>
        <dbReference type="ChEBI" id="CHEBI:15378"/>
        <dbReference type="ChEBI" id="CHEBI:30616"/>
        <dbReference type="ChEBI" id="CHEBI:33019"/>
        <dbReference type="ChEBI" id="CHEBI:58315"/>
        <dbReference type="ChEBI" id="CHEBI:78442"/>
        <dbReference type="ChEBI" id="CHEBI:78536"/>
        <dbReference type="ChEBI" id="CHEBI:456215"/>
        <dbReference type="EC" id="6.1.1.1"/>
    </reaction>
</comment>
<evidence type="ECO:0000256" key="8">
    <source>
        <dbReference type="NCBIfam" id="TIGR00234"/>
    </source>
</evidence>
<keyword evidence="2 10" id="KW-0436">Ligase</keyword>
<feature type="non-terminal residue" evidence="12">
    <location>
        <position position="1"/>
    </location>
</feature>
<evidence type="ECO:0000256" key="3">
    <source>
        <dbReference type="ARBA" id="ARBA00022741"/>
    </source>
</evidence>
<name>A0A7V2SY90_9BACT</name>
<dbReference type="PROSITE" id="PS50889">
    <property type="entry name" value="S4"/>
    <property type="match status" value="1"/>
</dbReference>
<evidence type="ECO:0000256" key="5">
    <source>
        <dbReference type="ARBA" id="ARBA00022917"/>
    </source>
</evidence>
<comment type="similarity">
    <text evidence="10">Belongs to the class-I aminoacyl-tRNA synthetase family.</text>
</comment>
<proteinExistence type="inferred from homology"/>
<dbReference type="SMART" id="SM00363">
    <property type="entry name" value="S4"/>
    <property type="match status" value="1"/>
</dbReference>
<reference evidence="12" key="1">
    <citation type="journal article" date="2020" name="mSystems">
        <title>Genome- and Community-Level Interaction Insights into Carbon Utilization and Element Cycling Functions of Hydrothermarchaeota in Hydrothermal Sediment.</title>
        <authorList>
            <person name="Zhou Z."/>
            <person name="Liu Y."/>
            <person name="Xu W."/>
            <person name="Pan J."/>
            <person name="Luo Z.H."/>
            <person name="Li M."/>
        </authorList>
    </citation>
    <scope>NUCLEOTIDE SEQUENCE [LARGE SCALE GENOMIC DNA]</scope>
    <source>
        <strain evidence="12">HyVt-503</strain>
    </source>
</reference>
<sequence>QIFKILDPEKTKVCFNSSWMNEMRAIDLIRLCAKHTVARMLERDDFKKRFQEGRPIAIHEFIYPLIQGYDSVALRADVELGGTDQKFNLLVGRDLQREYGQEPQVVITMPLLEGLDGVHKMSKSLGNYVGITEPPKEMFGKLMSISDELMFRYFELLSEKSMEEIEGIRGLIQRGEVNPRDVKMELAMELVGRYHGEEEAKRAKEAFIEQFSKKRIPDDIPEARVNQGEKVYLPSFLKAHGLCSSASEGRRLIRQGALKIDGQKVSQEEVAFNPPEAVIKLGKRRYLRVLVDAQT</sequence>
<evidence type="ECO:0000256" key="2">
    <source>
        <dbReference type="ARBA" id="ARBA00022598"/>
    </source>
</evidence>
<dbReference type="InterPro" id="IPR002942">
    <property type="entry name" value="S4_RNA-bd"/>
</dbReference>
<evidence type="ECO:0000256" key="9">
    <source>
        <dbReference type="PROSITE-ProRule" id="PRU00182"/>
    </source>
</evidence>
<keyword evidence="5 10" id="KW-0648">Protein biosynthesis</keyword>
<dbReference type="GO" id="GO:0003723">
    <property type="term" value="F:RNA binding"/>
    <property type="evidence" value="ECO:0007669"/>
    <property type="project" value="UniProtKB-KW"/>
</dbReference>
<dbReference type="InterPro" id="IPR036986">
    <property type="entry name" value="S4_RNA-bd_sf"/>
</dbReference>
<dbReference type="Gene3D" id="3.10.290.10">
    <property type="entry name" value="RNA-binding S4 domain"/>
    <property type="match status" value="1"/>
</dbReference>
<dbReference type="InterPro" id="IPR002307">
    <property type="entry name" value="Tyr-tRNA-ligase"/>
</dbReference>
<evidence type="ECO:0000256" key="1">
    <source>
        <dbReference type="ARBA" id="ARBA00013160"/>
    </source>
</evidence>
<dbReference type="NCBIfam" id="TIGR00234">
    <property type="entry name" value="tyrS"/>
    <property type="match status" value="1"/>
</dbReference>
<protein>
    <recommendedName>
        <fullName evidence="1 8">Tyrosine--tRNA ligase</fullName>
        <ecNumber evidence="1 8">6.1.1.1</ecNumber>
    </recommendedName>
</protein>
<organism evidence="12">
    <name type="scientific">Dissulfuribacter thermophilus</name>
    <dbReference type="NCBI Taxonomy" id="1156395"/>
    <lineage>
        <taxon>Bacteria</taxon>
        <taxon>Pseudomonadati</taxon>
        <taxon>Thermodesulfobacteriota</taxon>
        <taxon>Dissulfuribacteria</taxon>
        <taxon>Dissulfuribacterales</taxon>
        <taxon>Dissulfuribacteraceae</taxon>
        <taxon>Dissulfuribacter</taxon>
    </lineage>
</organism>
<dbReference type="Pfam" id="PF01479">
    <property type="entry name" value="S4"/>
    <property type="match status" value="1"/>
</dbReference>
<dbReference type="FunFam" id="1.10.240.10:FF:000006">
    <property type="entry name" value="Tyrosine--tRNA ligase"/>
    <property type="match status" value="1"/>
</dbReference>
<comment type="caution">
    <text evidence="12">The sequence shown here is derived from an EMBL/GenBank/DDBJ whole genome shotgun (WGS) entry which is preliminary data.</text>
</comment>
<evidence type="ECO:0000256" key="4">
    <source>
        <dbReference type="ARBA" id="ARBA00022840"/>
    </source>
</evidence>
<evidence type="ECO:0000256" key="10">
    <source>
        <dbReference type="RuleBase" id="RU363036"/>
    </source>
</evidence>
<dbReference type="InterPro" id="IPR014729">
    <property type="entry name" value="Rossmann-like_a/b/a_fold"/>
</dbReference>
<keyword evidence="6 10" id="KW-0030">Aminoacyl-tRNA synthetase</keyword>
<dbReference type="PANTHER" id="PTHR11766">
    <property type="entry name" value="TYROSYL-TRNA SYNTHETASE"/>
    <property type="match status" value="1"/>
</dbReference>
<keyword evidence="4 10" id="KW-0067">ATP-binding</keyword>